<keyword evidence="11 13" id="KW-0472">Membrane</keyword>
<dbReference type="PIRSF" id="PIRSF006603">
    <property type="entry name" value="DinF"/>
    <property type="match status" value="1"/>
</dbReference>
<evidence type="ECO:0000256" key="3">
    <source>
        <dbReference type="ARBA" id="ARBA00010199"/>
    </source>
</evidence>
<evidence type="ECO:0000313" key="15">
    <source>
        <dbReference type="Proteomes" id="UP000284178"/>
    </source>
</evidence>
<keyword evidence="8 13" id="KW-0812">Transmembrane</keyword>
<feature type="transmembrane region" description="Helical" evidence="13">
    <location>
        <begin position="277"/>
        <end position="299"/>
    </location>
</feature>
<dbReference type="Pfam" id="PF01554">
    <property type="entry name" value="MatE"/>
    <property type="match status" value="2"/>
</dbReference>
<dbReference type="PANTHER" id="PTHR43298">
    <property type="entry name" value="MULTIDRUG RESISTANCE PROTEIN NORM-RELATED"/>
    <property type="match status" value="1"/>
</dbReference>
<feature type="transmembrane region" description="Helical" evidence="13">
    <location>
        <begin position="190"/>
        <end position="209"/>
    </location>
</feature>
<proteinExistence type="inferred from homology"/>
<organism evidence="14 15">
    <name type="scientific">Holdemania filiformis</name>
    <dbReference type="NCBI Taxonomy" id="61171"/>
    <lineage>
        <taxon>Bacteria</taxon>
        <taxon>Bacillati</taxon>
        <taxon>Bacillota</taxon>
        <taxon>Erysipelotrichia</taxon>
        <taxon>Erysipelotrichales</taxon>
        <taxon>Erysipelotrichaceae</taxon>
        <taxon>Holdemania</taxon>
    </lineage>
</organism>
<dbReference type="GO" id="GO:0006811">
    <property type="term" value="P:monoatomic ion transport"/>
    <property type="evidence" value="ECO:0007669"/>
    <property type="project" value="UniProtKB-KW"/>
</dbReference>
<dbReference type="NCBIfam" id="TIGR00797">
    <property type="entry name" value="matE"/>
    <property type="match status" value="1"/>
</dbReference>
<evidence type="ECO:0000256" key="5">
    <source>
        <dbReference type="ARBA" id="ARBA00022448"/>
    </source>
</evidence>
<evidence type="ECO:0000256" key="7">
    <source>
        <dbReference type="ARBA" id="ARBA00022475"/>
    </source>
</evidence>
<comment type="similarity">
    <text evidence="3">Belongs to the multi antimicrobial extrusion (MATE) (TC 2.A.66.1) family.</text>
</comment>
<comment type="function">
    <text evidence="1">Multidrug efflux pump.</text>
</comment>
<evidence type="ECO:0000256" key="6">
    <source>
        <dbReference type="ARBA" id="ARBA00022449"/>
    </source>
</evidence>
<evidence type="ECO:0000256" key="2">
    <source>
        <dbReference type="ARBA" id="ARBA00004651"/>
    </source>
</evidence>
<feature type="transmembrane region" description="Helical" evidence="13">
    <location>
        <begin position="409"/>
        <end position="429"/>
    </location>
</feature>
<evidence type="ECO:0000256" key="12">
    <source>
        <dbReference type="ARBA" id="ARBA00031636"/>
    </source>
</evidence>
<evidence type="ECO:0000256" key="1">
    <source>
        <dbReference type="ARBA" id="ARBA00003408"/>
    </source>
</evidence>
<gene>
    <name evidence="14" type="ORF">DWY25_07820</name>
</gene>
<feature type="transmembrane region" description="Helical" evidence="13">
    <location>
        <begin position="229"/>
        <end position="257"/>
    </location>
</feature>
<feature type="transmembrane region" description="Helical" evidence="13">
    <location>
        <begin position="161"/>
        <end position="184"/>
    </location>
</feature>
<feature type="transmembrane region" description="Helical" evidence="13">
    <location>
        <begin position="355"/>
        <end position="372"/>
    </location>
</feature>
<keyword evidence="6" id="KW-0050">Antiport</keyword>
<dbReference type="GO" id="GO:0005886">
    <property type="term" value="C:plasma membrane"/>
    <property type="evidence" value="ECO:0007669"/>
    <property type="project" value="UniProtKB-SubCell"/>
</dbReference>
<feature type="transmembrane region" description="Helical" evidence="13">
    <location>
        <begin position="6"/>
        <end position="23"/>
    </location>
</feature>
<feature type="transmembrane region" description="Helical" evidence="13">
    <location>
        <begin position="311"/>
        <end position="335"/>
    </location>
</feature>
<comment type="caution">
    <text evidence="14">The sequence shown here is derived from an EMBL/GenBank/DDBJ whole genome shotgun (WGS) entry which is preliminary data.</text>
</comment>
<keyword evidence="15" id="KW-1185">Reference proteome</keyword>
<feature type="transmembrane region" description="Helical" evidence="13">
    <location>
        <begin position="88"/>
        <end position="113"/>
    </location>
</feature>
<keyword evidence="10" id="KW-0406">Ion transport</keyword>
<sequence>MTEGIIWKKILFFALPIFFGNLFQQLYNTADSLIVGNFLGSEALAAVSSSGNLIFLLVGFFNGIAVGAGVVIARYYGARNGEQVQLAVHTTVAFGLAASVLMTAVGVILAPQILIWMGTPAEVLGLSTVYFRIYFAGSLGFIMYNIFVGILQAAGDSRHPLVYLVISSLINIVLDLVFVAGMHWGVGSAAFATILSQFVSAALCFRRLLKVQDVYRIEPKKIRFDPPMLKLIIQYGLPSGLQNSIIGFANVVVQANINAFGQMAMAGCGAFSKIEGFGFLPITSFTMALTTFVGQNLGARELERTRKGARFGILCSMVIAEGIGILIFIGAPWLIAAFNRDPQVIAYGTDRARTSALFFFLLAFSHCMAAILRGAGKSTVPMLVMLLTWCAARVTFITLMVKWVNSIQVVFWAYPLTWLMSSVIFFYYYRHVDWMHAFDA</sequence>
<evidence type="ECO:0000256" key="11">
    <source>
        <dbReference type="ARBA" id="ARBA00023136"/>
    </source>
</evidence>
<dbReference type="InterPro" id="IPR050222">
    <property type="entry name" value="MATE_MdtK"/>
</dbReference>
<accession>A0A412G305</accession>
<feature type="transmembrane region" description="Helical" evidence="13">
    <location>
        <begin position="133"/>
        <end position="154"/>
    </location>
</feature>
<dbReference type="PANTHER" id="PTHR43298:SF2">
    <property type="entry name" value="FMN_FAD EXPORTER YEEO-RELATED"/>
    <property type="match status" value="1"/>
</dbReference>
<evidence type="ECO:0000256" key="13">
    <source>
        <dbReference type="SAM" id="Phobius"/>
    </source>
</evidence>
<dbReference type="GO" id="GO:0042910">
    <property type="term" value="F:xenobiotic transmembrane transporter activity"/>
    <property type="evidence" value="ECO:0007669"/>
    <property type="project" value="InterPro"/>
</dbReference>
<reference evidence="14 15" key="1">
    <citation type="submission" date="2018-08" db="EMBL/GenBank/DDBJ databases">
        <title>A genome reference for cultivated species of the human gut microbiota.</title>
        <authorList>
            <person name="Zou Y."/>
            <person name="Xue W."/>
            <person name="Luo G."/>
        </authorList>
    </citation>
    <scope>NUCLEOTIDE SEQUENCE [LARGE SCALE GENOMIC DNA]</scope>
    <source>
        <strain evidence="14 15">AF24-29</strain>
    </source>
</reference>
<protein>
    <recommendedName>
        <fullName evidence="4">Probable multidrug resistance protein NorM</fullName>
    </recommendedName>
    <alternativeName>
        <fullName evidence="12">Multidrug-efflux transporter</fullName>
    </alternativeName>
</protein>
<feature type="transmembrane region" description="Helical" evidence="13">
    <location>
        <begin position="53"/>
        <end position="76"/>
    </location>
</feature>
<evidence type="ECO:0000313" key="14">
    <source>
        <dbReference type="EMBL" id="RGR74787.1"/>
    </source>
</evidence>
<dbReference type="Proteomes" id="UP000284178">
    <property type="component" value="Unassembled WGS sequence"/>
</dbReference>
<dbReference type="AlphaFoldDB" id="A0A412G305"/>
<evidence type="ECO:0000256" key="10">
    <source>
        <dbReference type="ARBA" id="ARBA00023065"/>
    </source>
</evidence>
<evidence type="ECO:0000256" key="8">
    <source>
        <dbReference type="ARBA" id="ARBA00022692"/>
    </source>
</evidence>
<dbReference type="InterPro" id="IPR048279">
    <property type="entry name" value="MdtK-like"/>
</dbReference>
<name>A0A412G305_9FIRM</name>
<keyword evidence="7" id="KW-1003">Cell membrane</keyword>
<feature type="transmembrane region" description="Helical" evidence="13">
    <location>
        <begin position="384"/>
        <end position="403"/>
    </location>
</feature>
<comment type="subcellular location">
    <subcellularLocation>
        <location evidence="2">Cell membrane</location>
        <topology evidence="2">Multi-pass membrane protein</topology>
    </subcellularLocation>
</comment>
<keyword evidence="5" id="KW-0813">Transport</keyword>
<dbReference type="EMBL" id="QRUP01000008">
    <property type="protein sequence ID" value="RGR74787.1"/>
    <property type="molecule type" value="Genomic_DNA"/>
</dbReference>
<dbReference type="CDD" id="cd13138">
    <property type="entry name" value="MATE_yoeA_like"/>
    <property type="match status" value="1"/>
</dbReference>
<evidence type="ECO:0000256" key="4">
    <source>
        <dbReference type="ARBA" id="ARBA00020268"/>
    </source>
</evidence>
<keyword evidence="9 13" id="KW-1133">Transmembrane helix</keyword>
<dbReference type="InterPro" id="IPR002528">
    <property type="entry name" value="MATE_fam"/>
</dbReference>
<dbReference type="GO" id="GO:0015297">
    <property type="term" value="F:antiporter activity"/>
    <property type="evidence" value="ECO:0007669"/>
    <property type="project" value="UniProtKB-KW"/>
</dbReference>
<evidence type="ECO:0000256" key="9">
    <source>
        <dbReference type="ARBA" id="ARBA00022989"/>
    </source>
</evidence>